<evidence type="ECO:0000313" key="4">
    <source>
        <dbReference type="EMBL" id="GFN99446.1"/>
    </source>
</evidence>
<protein>
    <recommendedName>
        <fullName evidence="2">Mitochondrial fission process protein 1</fullName>
    </recommendedName>
    <alternativeName>
        <fullName evidence="3">Mitochondrial 18 kDa protein</fullName>
    </alternativeName>
</protein>
<proteinExistence type="inferred from homology"/>
<evidence type="ECO:0000256" key="1">
    <source>
        <dbReference type="ARBA" id="ARBA00009224"/>
    </source>
</evidence>
<dbReference type="GO" id="GO:0000266">
    <property type="term" value="P:mitochondrial fission"/>
    <property type="evidence" value="ECO:0007669"/>
    <property type="project" value="TreeGrafter"/>
</dbReference>
<keyword evidence="5" id="KW-1185">Reference proteome</keyword>
<comment type="caution">
    <text evidence="4">The sequence shown here is derived from an EMBL/GenBank/DDBJ whole genome shotgun (WGS) entry which is preliminary data.</text>
</comment>
<dbReference type="GO" id="GO:0005739">
    <property type="term" value="C:mitochondrion"/>
    <property type="evidence" value="ECO:0007669"/>
    <property type="project" value="TreeGrafter"/>
</dbReference>
<comment type="similarity">
    <text evidence="1">Belongs to the MTFP1 family.</text>
</comment>
<evidence type="ECO:0000256" key="3">
    <source>
        <dbReference type="ARBA" id="ARBA00029631"/>
    </source>
</evidence>
<evidence type="ECO:0000256" key="2">
    <source>
        <dbReference type="ARBA" id="ARBA00017835"/>
    </source>
</evidence>
<dbReference type="PANTHER" id="PTHR11001:SF2">
    <property type="entry name" value="MITOCHONDRIAL FISSION PROCESS PROTEIN 1"/>
    <property type="match status" value="1"/>
</dbReference>
<gene>
    <name evidence="4" type="ORF">PoB_002595200</name>
</gene>
<accession>A0AAV3ZXQ6</accession>
<name>A0AAV3ZXQ6_9GAST</name>
<sequence>MADPFRHIPVRNLGHGYPIAEALGDTTPQVTSDFFTSVAASYILLHAIHRGLHAGGGPLLVTTFFDTLIFDGLASAIVPSFITFHVRAITTAICGEIKVPQMVRKWGPVVAGVATLALTWKHIDRMVDELMNQTIRTFY</sequence>
<dbReference type="EMBL" id="BLXT01003003">
    <property type="protein sequence ID" value="GFN99446.1"/>
    <property type="molecule type" value="Genomic_DNA"/>
</dbReference>
<evidence type="ECO:0000313" key="5">
    <source>
        <dbReference type="Proteomes" id="UP000735302"/>
    </source>
</evidence>
<dbReference type="AlphaFoldDB" id="A0AAV3ZXQ6"/>
<dbReference type="InterPro" id="IPR019560">
    <property type="entry name" value="Mitochondrial_18_kDa_protein"/>
</dbReference>
<dbReference type="Proteomes" id="UP000735302">
    <property type="component" value="Unassembled WGS sequence"/>
</dbReference>
<reference evidence="4 5" key="1">
    <citation type="journal article" date="2021" name="Elife">
        <title>Chloroplast acquisition without the gene transfer in kleptoplastic sea slugs, Plakobranchus ocellatus.</title>
        <authorList>
            <person name="Maeda T."/>
            <person name="Takahashi S."/>
            <person name="Yoshida T."/>
            <person name="Shimamura S."/>
            <person name="Takaki Y."/>
            <person name="Nagai Y."/>
            <person name="Toyoda A."/>
            <person name="Suzuki Y."/>
            <person name="Arimoto A."/>
            <person name="Ishii H."/>
            <person name="Satoh N."/>
            <person name="Nishiyama T."/>
            <person name="Hasebe M."/>
            <person name="Maruyama T."/>
            <person name="Minagawa J."/>
            <person name="Obokata J."/>
            <person name="Shigenobu S."/>
        </authorList>
    </citation>
    <scope>NUCLEOTIDE SEQUENCE [LARGE SCALE GENOMIC DNA]</scope>
</reference>
<dbReference type="PANTHER" id="PTHR11001">
    <property type="entry name" value="MITOCHONDRIAL FISSION PROCESS PROTEIN 1"/>
    <property type="match status" value="1"/>
</dbReference>
<organism evidence="4 5">
    <name type="scientific">Plakobranchus ocellatus</name>
    <dbReference type="NCBI Taxonomy" id="259542"/>
    <lineage>
        <taxon>Eukaryota</taxon>
        <taxon>Metazoa</taxon>
        <taxon>Spiralia</taxon>
        <taxon>Lophotrochozoa</taxon>
        <taxon>Mollusca</taxon>
        <taxon>Gastropoda</taxon>
        <taxon>Heterobranchia</taxon>
        <taxon>Euthyneura</taxon>
        <taxon>Panpulmonata</taxon>
        <taxon>Sacoglossa</taxon>
        <taxon>Placobranchoidea</taxon>
        <taxon>Plakobranchidae</taxon>
        <taxon>Plakobranchus</taxon>
    </lineage>
</organism>